<dbReference type="CDD" id="cd00130">
    <property type="entry name" value="PAS"/>
    <property type="match status" value="1"/>
</dbReference>
<dbReference type="InterPro" id="IPR035965">
    <property type="entry name" value="PAS-like_dom_sf"/>
</dbReference>
<feature type="domain" description="HTH luxR-type" evidence="2">
    <location>
        <begin position="199"/>
        <end position="256"/>
    </location>
</feature>
<dbReference type="Proteomes" id="UP000744032">
    <property type="component" value="Unassembled WGS sequence"/>
</dbReference>
<dbReference type="Pfam" id="PF00196">
    <property type="entry name" value="GerE"/>
    <property type="match status" value="1"/>
</dbReference>
<gene>
    <name evidence="3" type="ORF">HF200_24980</name>
</gene>
<dbReference type="InterPro" id="IPR000014">
    <property type="entry name" value="PAS"/>
</dbReference>
<dbReference type="SUPFAM" id="SSF55785">
    <property type="entry name" value="PYP-like sensor domain (PAS domain)"/>
    <property type="match status" value="1"/>
</dbReference>
<name>A0ABX1IQ67_STRGB</name>
<dbReference type="SMART" id="SM00421">
    <property type="entry name" value="HTH_LUXR"/>
    <property type="match status" value="1"/>
</dbReference>
<sequence length="278" mass="29004">MDRTAAGTPAPAHRSGPHPPPTTPHAHQKDGTSRATTSVPDASPRKHHRAAGPAPPALTAPLGNTPRPASASRAVCTVRSFPDNLVITAAEPEFARPFGLSSGEICGYGLLDLLHSAVPDRLREQFVALSSGRQPRFTERVTGKDSAGALFHADMTAIAVRGLAGGTSGAVVLLHLPAPAAAVPAATPPVTRSAVAHGGPLLSALDAQVLEGVARGESTVQLASRLYLSRQGIEYRIGQMLRRFDTPNRPALVSRAHALGMFAAGQWPPRVLPEHVKP</sequence>
<dbReference type="InterPro" id="IPR036388">
    <property type="entry name" value="WH-like_DNA-bd_sf"/>
</dbReference>
<dbReference type="Gene3D" id="1.10.10.10">
    <property type="entry name" value="Winged helix-like DNA-binding domain superfamily/Winged helix DNA-binding domain"/>
    <property type="match status" value="1"/>
</dbReference>
<dbReference type="Gene3D" id="3.30.450.20">
    <property type="entry name" value="PAS domain"/>
    <property type="match status" value="1"/>
</dbReference>
<accession>A0ABX1IQ67</accession>
<keyword evidence="4" id="KW-1185">Reference proteome</keyword>
<evidence type="ECO:0000313" key="3">
    <source>
        <dbReference type="EMBL" id="NKQ27577.1"/>
    </source>
</evidence>
<feature type="region of interest" description="Disordered" evidence="1">
    <location>
        <begin position="1"/>
        <end position="69"/>
    </location>
</feature>
<reference evidence="3 4" key="1">
    <citation type="submission" date="2020-04" db="EMBL/GenBank/DDBJ databases">
        <title>Genome sequence of Streptomyces galbus strain I339.</title>
        <authorList>
            <person name="Silva E.A.N."/>
            <person name="Merces M."/>
            <person name="Castelo Branco A.P.O.T."/>
            <person name="Vasconcelos P.C."/>
            <person name="Costa N.P."/>
            <person name="Marinho G.C.S."/>
            <person name="Oliveira C.J.B."/>
            <person name="Araujo D."/>
            <person name="Rodrigues Junior V.S."/>
            <person name="Almeida R."/>
            <person name="Silva Filho U.R."/>
            <person name="Andrade A.S.A."/>
            <person name="Cibulski S.P."/>
        </authorList>
    </citation>
    <scope>NUCLEOTIDE SEQUENCE [LARGE SCALE GENOMIC DNA]</scope>
    <source>
        <strain evidence="3 4">I339</strain>
    </source>
</reference>
<evidence type="ECO:0000259" key="2">
    <source>
        <dbReference type="SMART" id="SM00421"/>
    </source>
</evidence>
<evidence type="ECO:0000313" key="4">
    <source>
        <dbReference type="Proteomes" id="UP000744032"/>
    </source>
</evidence>
<evidence type="ECO:0000256" key="1">
    <source>
        <dbReference type="SAM" id="MobiDB-lite"/>
    </source>
</evidence>
<dbReference type="SUPFAM" id="SSF46894">
    <property type="entry name" value="C-terminal effector domain of the bipartite response regulators"/>
    <property type="match status" value="1"/>
</dbReference>
<dbReference type="InterPro" id="IPR016032">
    <property type="entry name" value="Sig_transdc_resp-reg_C-effctor"/>
</dbReference>
<dbReference type="InterPro" id="IPR000792">
    <property type="entry name" value="Tscrpt_reg_LuxR_C"/>
</dbReference>
<comment type="caution">
    <text evidence="3">The sequence shown here is derived from an EMBL/GenBank/DDBJ whole genome shotgun (WGS) entry which is preliminary data.</text>
</comment>
<organism evidence="3 4">
    <name type="scientific">Streptomyces galbus</name>
    <dbReference type="NCBI Taxonomy" id="33898"/>
    <lineage>
        <taxon>Bacteria</taxon>
        <taxon>Bacillati</taxon>
        <taxon>Actinomycetota</taxon>
        <taxon>Actinomycetes</taxon>
        <taxon>Kitasatosporales</taxon>
        <taxon>Streptomycetaceae</taxon>
        <taxon>Streptomyces</taxon>
    </lineage>
</organism>
<dbReference type="RefSeq" id="WP_168375440.1">
    <property type="nucleotide sequence ID" value="NZ_JAAXMD010000293.1"/>
</dbReference>
<proteinExistence type="predicted"/>
<dbReference type="EMBL" id="JAAXMD010000293">
    <property type="protein sequence ID" value="NKQ27577.1"/>
    <property type="molecule type" value="Genomic_DNA"/>
</dbReference>
<protein>
    <submittedName>
        <fullName evidence="3">LuxR family transcriptional regulator</fullName>
    </submittedName>
</protein>